<reference evidence="2" key="1">
    <citation type="journal article" date="2021" name="Open Biol.">
        <title>Shared evolutionary footprints suggest mitochondrial oxidative damage underlies multiple complex I losses in fungi.</title>
        <authorList>
            <person name="Schikora-Tamarit M.A."/>
            <person name="Marcet-Houben M."/>
            <person name="Nosek J."/>
            <person name="Gabaldon T."/>
        </authorList>
    </citation>
    <scope>NUCLEOTIDE SEQUENCE</scope>
    <source>
        <strain evidence="2">CBS6075</strain>
    </source>
</reference>
<dbReference type="EMBL" id="JAEUBE010000158">
    <property type="protein sequence ID" value="KAH3668777.1"/>
    <property type="molecule type" value="Genomic_DNA"/>
</dbReference>
<comment type="caution">
    <text evidence="2">The sequence shown here is derived from an EMBL/GenBank/DDBJ whole genome shotgun (WGS) entry which is preliminary data.</text>
</comment>
<organism evidence="2 3">
    <name type="scientific">Ogataea philodendri</name>
    <dbReference type="NCBI Taxonomy" id="1378263"/>
    <lineage>
        <taxon>Eukaryota</taxon>
        <taxon>Fungi</taxon>
        <taxon>Dikarya</taxon>
        <taxon>Ascomycota</taxon>
        <taxon>Saccharomycotina</taxon>
        <taxon>Pichiomycetes</taxon>
        <taxon>Pichiales</taxon>
        <taxon>Pichiaceae</taxon>
        <taxon>Ogataea</taxon>
    </lineage>
</organism>
<dbReference type="Gene3D" id="3.40.50.300">
    <property type="entry name" value="P-loop containing nucleotide triphosphate hydrolases"/>
    <property type="match status" value="1"/>
</dbReference>
<evidence type="ECO:0000259" key="1">
    <source>
        <dbReference type="Pfam" id="PF00485"/>
    </source>
</evidence>
<gene>
    <name evidence="2" type="ORF">OGAPHI_002532</name>
</gene>
<name>A0A9P8PB71_9ASCO</name>
<dbReference type="InterPro" id="IPR027417">
    <property type="entry name" value="P-loop_NTPase"/>
</dbReference>
<dbReference type="GO" id="GO:0005524">
    <property type="term" value="F:ATP binding"/>
    <property type="evidence" value="ECO:0007669"/>
    <property type="project" value="InterPro"/>
</dbReference>
<dbReference type="InterPro" id="IPR006083">
    <property type="entry name" value="PRK/URK"/>
</dbReference>
<dbReference type="CDD" id="cd02024">
    <property type="entry name" value="NRK1"/>
    <property type="match status" value="1"/>
</dbReference>
<dbReference type="Proteomes" id="UP000769157">
    <property type="component" value="Unassembled WGS sequence"/>
</dbReference>
<protein>
    <recommendedName>
        <fullName evidence="1">Phosphoribulokinase/uridine kinase domain-containing protein</fullName>
    </recommendedName>
</protein>
<evidence type="ECO:0000313" key="2">
    <source>
        <dbReference type="EMBL" id="KAH3668777.1"/>
    </source>
</evidence>
<feature type="domain" description="Phosphoribulokinase/uridine kinase" evidence="1">
    <location>
        <begin position="4"/>
        <end position="142"/>
    </location>
</feature>
<dbReference type="SUPFAM" id="SSF52540">
    <property type="entry name" value="P-loop containing nucleoside triphosphate hydrolases"/>
    <property type="match status" value="1"/>
</dbReference>
<dbReference type="PRINTS" id="PR00988">
    <property type="entry name" value="URIDINKINASE"/>
</dbReference>
<dbReference type="PANTHER" id="PTHR10285">
    <property type="entry name" value="URIDINE KINASE"/>
    <property type="match status" value="1"/>
</dbReference>
<accession>A0A9P8PB71</accession>
<dbReference type="OrthoDB" id="10041966at2759"/>
<sequence>MSFLIGVSGASSSGKTTVAITLRDLFPGSVLIHQDDFYFPDEDIPFDEDLKEYDWDCPEAVNFDKLISVLHKFKESESYQFTESSKEDPNSSLKVDSVCEAELKQLVGNTKLPRIVFVDGFLLYHNQKILDLLDICLFYKTDYKTLKHRREVRKYTIDAGIWTDPPGYFDKIVWPQYYKNHAQLFENAPENEQQLKDNTAKLVNPKIKTFDNNDSTDFNQLMLNTVTFICNNLSL</sequence>
<proteinExistence type="predicted"/>
<dbReference type="GO" id="GO:0016301">
    <property type="term" value="F:kinase activity"/>
    <property type="evidence" value="ECO:0007669"/>
    <property type="project" value="InterPro"/>
</dbReference>
<evidence type="ECO:0000313" key="3">
    <source>
        <dbReference type="Proteomes" id="UP000769157"/>
    </source>
</evidence>
<dbReference type="RefSeq" id="XP_046063191.1">
    <property type="nucleotide sequence ID" value="XM_046203412.1"/>
</dbReference>
<keyword evidence="3" id="KW-1185">Reference proteome</keyword>
<dbReference type="AlphaFoldDB" id="A0A9P8PB71"/>
<dbReference type="GeneID" id="70234499"/>
<reference evidence="2" key="2">
    <citation type="submission" date="2021-01" db="EMBL/GenBank/DDBJ databases">
        <authorList>
            <person name="Schikora-Tamarit M.A."/>
        </authorList>
    </citation>
    <scope>NUCLEOTIDE SEQUENCE</scope>
    <source>
        <strain evidence="2">CBS6075</strain>
    </source>
</reference>
<dbReference type="Pfam" id="PF00485">
    <property type="entry name" value="PRK"/>
    <property type="match status" value="1"/>
</dbReference>